<dbReference type="EMBL" id="CP002565">
    <property type="protein sequence ID" value="AEB67660.1"/>
    <property type="molecule type" value="Genomic_DNA"/>
</dbReference>
<sequence>MASANDEIDALMRTEIYKSREELLKDALRALLSMKPGLRIEIAIDLYRNEKVSLWKAAEIAGLCMEEFKDVLASRSIKLEVGGTDEESLFRLARLGLI</sequence>
<protein>
    <submittedName>
        <fullName evidence="2">Uncharacterized protein</fullName>
    </submittedName>
</protein>
<dbReference type="RefSeq" id="WP_013718714.1">
    <property type="nucleotide sequence ID" value="NC_015416.1"/>
</dbReference>
<dbReference type="PANTHER" id="PTHR37525:SF1">
    <property type="entry name" value="UPF0175 PROTEIN SSL1255"/>
    <property type="match status" value="1"/>
</dbReference>
<name>F4BYN3_METSG</name>
<dbReference type="InterPro" id="IPR052264">
    <property type="entry name" value="UPF0175_domain"/>
</dbReference>
<dbReference type="InParanoid" id="F4BYN3"/>
<dbReference type="InterPro" id="IPR005368">
    <property type="entry name" value="UPF0175"/>
</dbReference>
<dbReference type="AlphaFoldDB" id="F4BYN3"/>
<reference evidence="2 3" key="1">
    <citation type="journal article" date="2011" name="J. Bacteriol.">
        <title>Complete genome sequence of Methanosaeta concilii, a specialist in aceticlastic methanogenesis.</title>
        <authorList>
            <person name="Barber R.D."/>
            <person name="Zhang L."/>
            <person name="Harnack M."/>
            <person name="Olson M.V."/>
            <person name="Kaul R."/>
            <person name="Ingram-Smith C."/>
            <person name="Smith K.S."/>
        </authorList>
    </citation>
    <scope>NUCLEOTIDE SEQUENCE [LARGE SCALE GENOMIC DNA]</scope>
    <source>
        <strain evidence="3">ATCC 5969 / DSM 3671 / JCM 10134 / NBRC 103675 / OCM 69 / GP-6</strain>
    </source>
</reference>
<evidence type="ECO:0000256" key="1">
    <source>
        <dbReference type="ARBA" id="ARBA00005651"/>
    </source>
</evidence>
<dbReference type="OrthoDB" id="93800at2157"/>
<evidence type="ECO:0000313" key="3">
    <source>
        <dbReference type="Proteomes" id="UP000007807"/>
    </source>
</evidence>
<comment type="similarity">
    <text evidence="1">Belongs to the UPF0175 family.</text>
</comment>
<dbReference type="STRING" id="990316.MCON_0882"/>
<organism evidence="2 3">
    <name type="scientific">Methanothrix soehngenii (strain ATCC 5969 / DSM 3671 / JCM 10134 / NBRC 103675 / OCM 69 / GP-6)</name>
    <name type="common">Methanosaeta concilii</name>
    <dbReference type="NCBI Taxonomy" id="990316"/>
    <lineage>
        <taxon>Archaea</taxon>
        <taxon>Methanobacteriati</taxon>
        <taxon>Methanobacteriota</taxon>
        <taxon>Stenosarchaea group</taxon>
        <taxon>Methanomicrobia</taxon>
        <taxon>Methanotrichales</taxon>
        <taxon>Methanotrichaceae</taxon>
        <taxon>Methanothrix</taxon>
    </lineage>
</organism>
<dbReference type="KEGG" id="mcj:MCON_0882"/>
<accession>F4BYN3</accession>
<evidence type="ECO:0000313" key="2">
    <source>
        <dbReference type="EMBL" id="AEB67660.1"/>
    </source>
</evidence>
<dbReference type="GeneID" id="10460571"/>
<dbReference type="Pfam" id="PF03683">
    <property type="entry name" value="UPF0175"/>
    <property type="match status" value="1"/>
</dbReference>
<keyword evidence="3" id="KW-1185">Reference proteome</keyword>
<gene>
    <name evidence="2" type="ordered locus">MCON_0882</name>
</gene>
<proteinExistence type="inferred from homology"/>
<dbReference type="Proteomes" id="UP000007807">
    <property type="component" value="Chromosome"/>
</dbReference>
<dbReference type="HOGENOM" id="CLU_174581_0_0_2"/>
<dbReference type="PANTHER" id="PTHR37525">
    <property type="entry name" value="UPF0175 PROTEIN SSL1255"/>
    <property type="match status" value="1"/>
</dbReference>